<organism evidence="2 3">
    <name type="scientific">Candidatus Aphodoplasma excrementigallinarum</name>
    <dbReference type="NCBI Taxonomy" id="2840673"/>
    <lineage>
        <taxon>Bacteria</taxon>
        <taxon>Bacillati</taxon>
        <taxon>Bacillota</taxon>
        <taxon>Clostridia</taxon>
        <taxon>Eubacteriales</taxon>
        <taxon>Candidatus Aphodoplasma</taxon>
    </lineage>
</organism>
<reference evidence="2" key="1">
    <citation type="submission" date="2020-10" db="EMBL/GenBank/DDBJ databases">
        <authorList>
            <person name="Gilroy R."/>
        </authorList>
    </citation>
    <scope>NUCLEOTIDE SEQUENCE</scope>
    <source>
        <strain evidence="2">4920</strain>
    </source>
</reference>
<evidence type="ECO:0000259" key="1">
    <source>
        <dbReference type="Pfam" id="PF05239"/>
    </source>
</evidence>
<reference evidence="2" key="2">
    <citation type="journal article" date="2021" name="PeerJ">
        <title>Extensive microbial diversity within the chicken gut microbiome revealed by metagenomics and culture.</title>
        <authorList>
            <person name="Gilroy R."/>
            <person name="Ravi A."/>
            <person name="Getino M."/>
            <person name="Pursley I."/>
            <person name="Horton D.L."/>
            <person name="Alikhan N.F."/>
            <person name="Baker D."/>
            <person name="Gharbi K."/>
            <person name="Hall N."/>
            <person name="Watson M."/>
            <person name="Adriaenssens E.M."/>
            <person name="Foster-Nyarko E."/>
            <person name="Jarju S."/>
            <person name="Secka A."/>
            <person name="Antonio M."/>
            <person name="Oren A."/>
            <person name="Chaudhuri R.R."/>
            <person name="La Ragione R."/>
            <person name="Hildebrand F."/>
            <person name="Pallen M.J."/>
        </authorList>
    </citation>
    <scope>NUCLEOTIDE SEQUENCE</scope>
    <source>
        <strain evidence="2">4920</strain>
    </source>
</reference>
<protein>
    <submittedName>
        <fullName evidence="2">YlmC/YmxH family sporulation protein</fullName>
    </submittedName>
</protein>
<dbReference type="SUPFAM" id="SSF50346">
    <property type="entry name" value="PRC-barrel domain"/>
    <property type="match status" value="1"/>
</dbReference>
<dbReference type="Pfam" id="PF05239">
    <property type="entry name" value="PRC"/>
    <property type="match status" value="1"/>
</dbReference>
<evidence type="ECO:0000313" key="3">
    <source>
        <dbReference type="Proteomes" id="UP000886743"/>
    </source>
</evidence>
<dbReference type="InterPro" id="IPR027275">
    <property type="entry name" value="PRC-brl_dom"/>
</dbReference>
<feature type="domain" description="PRC-barrel" evidence="1">
    <location>
        <begin position="2"/>
        <end position="75"/>
    </location>
</feature>
<evidence type="ECO:0000313" key="2">
    <source>
        <dbReference type="EMBL" id="HIV02397.1"/>
    </source>
</evidence>
<dbReference type="PANTHER" id="PTHR40061:SF1">
    <property type="entry name" value="SPORULATION PROTEIN YLMC-RELATED"/>
    <property type="match status" value="1"/>
</dbReference>
<dbReference type="Proteomes" id="UP000886743">
    <property type="component" value="Unassembled WGS sequence"/>
</dbReference>
<dbReference type="EMBL" id="DVOF01000069">
    <property type="protein sequence ID" value="HIV02397.1"/>
    <property type="molecule type" value="Genomic_DNA"/>
</dbReference>
<accession>A0A9D1SZV2</accession>
<proteinExistence type="predicted"/>
<name>A0A9D1SZV2_9FIRM</name>
<dbReference type="Gene3D" id="2.30.30.240">
    <property type="entry name" value="PRC-barrel domain"/>
    <property type="match status" value="1"/>
</dbReference>
<gene>
    <name evidence="2" type="ORF">IAC74_02390</name>
</gene>
<dbReference type="PANTHER" id="PTHR40061">
    <property type="entry name" value="SPORULATION PROTEIN YLMC-RELATED"/>
    <property type="match status" value="1"/>
</dbReference>
<dbReference type="InterPro" id="IPR011033">
    <property type="entry name" value="PRC_barrel-like_sf"/>
</dbReference>
<dbReference type="InterPro" id="IPR014238">
    <property type="entry name" value="Spore_YlmC/YmxH"/>
</dbReference>
<dbReference type="AlphaFoldDB" id="A0A9D1SZV2"/>
<sequence length="84" mass="9404">MLRAGDLRQKEVINVATGMRLGFVSDVEINFENGYIDAIVVPGPGKMLFFSKADDYVIPWKDIVRVGDDIILVDMPAPVNKPRR</sequence>
<dbReference type="NCBIfam" id="TIGR02888">
    <property type="entry name" value="spore_YlmC_YmxH"/>
    <property type="match status" value="1"/>
</dbReference>
<comment type="caution">
    <text evidence="2">The sequence shown here is derived from an EMBL/GenBank/DDBJ whole genome shotgun (WGS) entry which is preliminary data.</text>
</comment>